<comment type="caution">
    <text evidence="8">The sequence shown here is derived from an EMBL/GenBank/DDBJ whole genome shotgun (WGS) entry which is preliminary data.</text>
</comment>
<evidence type="ECO:0000256" key="3">
    <source>
        <dbReference type="ARBA" id="ARBA00022737"/>
    </source>
</evidence>
<feature type="region of interest" description="Disordered" evidence="6">
    <location>
        <begin position="398"/>
        <end position="431"/>
    </location>
</feature>
<organism evidence="8 9">
    <name type="scientific">Rhynchospora tenuis</name>
    <dbReference type="NCBI Taxonomy" id="198213"/>
    <lineage>
        <taxon>Eukaryota</taxon>
        <taxon>Viridiplantae</taxon>
        <taxon>Streptophyta</taxon>
        <taxon>Embryophyta</taxon>
        <taxon>Tracheophyta</taxon>
        <taxon>Spermatophyta</taxon>
        <taxon>Magnoliopsida</taxon>
        <taxon>Liliopsida</taxon>
        <taxon>Poales</taxon>
        <taxon>Cyperaceae</taxon>
        <taxon>Cyperoideae</taxon>
        <taxon>Rhynchosporeae</taxon>
        <taxon>Rhynchospora</taxon>
    </lineage>
</organism>
<gene>
    <name evidence="8" type="ORF">LUZ61_004439</name>
</gene>
<keyword evidence="3" id="KW-0677">Repeat</keyword>
<dbReference type="InterPro" id="IPR013194">
    <property type="entry name" value="HDAC_interact_dom"/>
</dbReference>
<dbReference type="SMART" id="SM00761">
    <property type="entry name" value="HDAC_interact"/>
    <property type="match status" value="1"/>
</dbReference>
<proteinExistence type="predicted"/>
<keyword evidence="2" id="KW-0678">Repressor</keyword>
<name>A0AAD6ETQ8_9POAL</name>
<feature type="region of interest" description="Disordered" evidence="6">
    <location>
        <begin position="274"/>
        <end position="326"/>
    </location>
</feature>
<dbReference type="Pfam" id="PF02671">
    <property type="entry name" value="PAH"/>
    <property type="match status" value="2"/>
</dbReference>
<feature type="compositionally biased region" description="Polar residues" evidence="6">
    <location>
        <begin position="904"/>
        <end position="914"/>
    </location>
</feature>
<dbReference type="PANTHER" id="PTHR12346">
    <property type="entry name" value="SIN3B-RELATED"/>
    <property type="match status" value="1"/>
</dbReference>
<dbReference type="AlphaFoldDB" id="A0AAD6ETQ8"/>
<feature type="compositionally biased region" description="Basic and acidic residues" evidence="6">
    <location>
        <begin position="282"/>
        <end position="309"/>
    </location>
</feature>
<feature type="domain" description="Histone deacetylase interacting" evidence="7">
    <location>
        <begin position="453"/>
        <end position="553"/>
    </location>
</feature>
<evidence type="ECO:0000259" key="7">
    <source>
        <dbReference type="SMART" id="SM00761"/>
    </source>
</evidence>
<accession>A0AAD6ETQ8</accession>
<feature type="region of interest" description="Disordered" evidence="6">
    <location>
        <begin position="763"/>
        <end position="914"/>
    </location>
</feature>
<dbReference type="GO" id="GO:0000785">
    <property type="term" value="C:chromatin"/>
    <property type="evidence" value="ECO:0007669"/>
    <property type="project" value="TreeGrafter"/>
</dbReference>
<sequence>MGYQNGPHQKNKRNPFSSLLRVLSRLSWNFLSLSRPISSHLAALNERASEHPSPPRSRSEFRFEIRAMGPEFRRAPNPNHHDRDRSKNSTTTKDALEYLTKVREAFKETPDLYAEFLQIMKDFKSNKIGVQEVKDKVVNLFCGHDDLLLGFNVFLPEEHTIRIPTPVPKLVQAPEHLPVNFDEAMSFVNKIKSRFVDEPSVFNSFLKILNLYKTNHKKCEEIYQEVVFAVEPLFKGHPDLLSGFKRFLPPNHPNIPGWQGGSISRDDWNSAMTSLKDAQPVKNEKTSQDSEGSDHSQGEERESYPDTKKKNCVNGSQSTPDHMSDKDKELLFENAILNFFKRVRERLEPVAYQDFLKCVDLQRVGAFTKETLEMLASGLFVDFPDLIDGFKEIILAHGSKDGAGSSKGENEEEREEKREKERERSERRTRTPPLLAKEKFNLCKPVSELDLSGCEQCTPSYRLLPKHYPVPPSTQRTELGKSVLNDAWVSVTSGSEDYSFKHMRKNQYEESLFRCEDDRFELDMLVESAKSAIKRVEKLIKKMNEGSIDQDESIDIEDYLTPMNMRCIEKLYGDHGLDAIEVLRRKPEAALPVLLGRLKQKLEEWNQCRSDFNKVWADVYAKNYHKSLDHRSFYFKQQDMKNLSSKALQSEVKERHEKKLGEDAHLLEIGAEPGMSGAPDMQFDFLDLDLHEDLYQVIKYSCNEVFSLDQSRQVMHLWTVFLEHFLGVESQHHESEISEEQVNSKSQGGKACIVRVGDSAGNGTVADESSKTASPGATDAASLAAGPQRKGFGGPLRKSGVTMEAVARHLSGNRTSSPTQDGEKRPRRSSSPKVDREEEREEGEILPEPGDSDEENSLSSETGNGVEREEEASGSSEKDGNEEEEGELDHQEKMESEGEADTWDMTNSPSSHGITVTARPLFKHWTSTRIEKENRVFYGDGHFYVLFRLHQIFYERMLSAKNNSMDEEKRQMASKGGSQCPDLYSSFKRALHNLLDGSSESAKFEDECRATCGTHSYVLFTLDKLIFKIVKQLQVITSDETSKKLLQLYYYEKSRRHGQIVDHVYYENARAIVNDEALYRLESGSKPSRLLIQLKDMMHASSEPVFSKNPKFRGYVLKDHFMNEQEEKEIEGVFLKRCKRKIEFLNGNTLNEIRLHNGLECKVSGKQSKVVYVLHTEDFMYRKCKRRRHSENEMSIS</sequence>
<evidence type="ECO:0000313" key="9">
    <source>
        <dbReference type="Proteomes" id="UP001210211"/>
    </source>
</evidence>
<evidence type="ECO:0000256" key="2">
    <source>
        <dbReference type="ARBA" id="ARBA00022491"/>
    </source>
</evidence>
<dbReference type="InterPro" id="IPR031693">
    <property type="entry name" value="Sin3_C"/>
</dbReference>
<dbReference type="Proteomes" id="UP001210211">
    <property type="component" value="Unassembled WGS sequence"/>
</dbReference>
<evidence type="ECO:0000256" key="1">
    <source>
        <dbReference type="ARBA" id="ARBA00004123"/>
    </source>
</evidence>
<dbReference type="SUPFAM" id="SSF47762">
    <property type="entry name" value="PAH2 domain"/>
    <property type="match status" value="3"/>
</dbReference>
<dbReference type="PROSITE" id="PS51477">
    <property type="entry name" value="PAH"/>
    <property type="match status" value="3"/>
</dbReference>
<evidence type="ECO:0000256" key="4">
    <source>
        <dbReference type="ARBA" id="ARBA00023242"/>
    </source>
</evidence>
<dbReference type="PANTHER" id="PTHR12346:SF0">
    <property type="entry name" value="SIN3A, ISOFORM G"/>
    <property type="match status" value="1"/>
</dbReference>
<dbReference type="GO" id="GO:0003714">
    <property type="term" value="F:transcription corepressor activity"/>
    <property type="evidence" value="ECO:0007669"/>
    <property type="project" value="InterPro"/>
</dbReference>
<feature type="region of interest" description="Disordered" evidence="6">
    <location>
        <begin position="71"/>
        <end position="92"/>
    </location>
</feature>
<dbReference type="InterPro" id="IPR003822">
    <property type="entry name" value="PAH"/>
</dbReference>
<reference evidence="8 9" key="1">
    <citation type="journal article" date="2022" name="Cell">
        <title>Repeat-based holocentromeres influence genome architecture and karyotype evolution.</title>
        <authorList>
            <person name="Hofstatter P.G."/>
            <person name="Thangavel G."/>
            <person name="Lux T."/>
            <person name="Neumann P."/>
            <person name="Vondrak T."/>
            <person name="Novak P."/>
            <person name="Zhang M."/>
            <person name="Costa L."/>
            <person name="Castellani M."/>
            <person name="Scott A."/>
            <person name="Toegelov H."/>
            <person name="Fuchs J."/>
            <person name="Mata-Sucre Y."/>
            <person name="Dias Y."/>
            <person name="Vanzela A.L.L."/>
            <person name="Huettel B."/>
            <person name="Almeida C.C.S."/>
            <person name="Simkova H."/>
            <person name="Souza G."/>
            <person name="Pedrosa-Harand A."/>
            <person name="Macas J."/>
            <person name="Mayer K.F.X."/>
            <person name="Houben A."/>
            <person name="Marques A."/>
        </authorList>
    </citation>
    <scope>NUCLEOTIDE SEQUENCE [LARGE SCALE GENOMIC DNA]</scope>
    <source>
        <strain evidence="8">RhyTen1mFocal</strain>
    </source>
</reference>
<evidence type="ECO:0000313" key="8">
    <source>
        <dbReference type="EMBL" id="KAJ3700734.1"/>
    </source>
</evidence>
<feature type="compositionally biased region" description="Basic and acidic residues" evidence="6">
    <location>
        <begin position="71"/>
        <end position="87"/>
    </location>
</feature>
<dbReference type="Pfam" id="PF08295">
    <property type="entry name" value="Sin3_corepress"/>
    <property type="match status" value="1"/>
</dbReference>
<keyword evidence="9" id="KW-1185">Reference proteome</keyword>
<keyword evidence="4 5" id="KW-0539">Nucleus</keyword>
<comment type="subcellular location">
    <subcellularLocation>
        <location evidence="1 5">Nucleus</location>
    </subcellularLocation>
</comment>
<dbReference type="EMBL" id="JAMRDG010000001">
    <property type="protein sequence ID" value="KAJ3700734.1"/>
    <property type="molecule type" value="Genomic_DNA"/>
</dbReference>
<feature type="compositionally biased region" description="Basic and acidic residues" evidence="6">
    <location>
        <begin position="415"/>
        <end position="429"/>
    </location>
</feature>
<dbReference type="FunFam" id="1.20.1160.11:FF:000001">
    <property type="entry name" value="Paired amphipathic helix protein Sin3"/>
    <property type="match status" value="1"/>
</dbReference>
<dbReference type="GO" id="GO:0000122">
    <property type="term" value="P:negative regulation of transcription by RNA polymerase II"/>
    <property type="evidence" value="ECO:0007669"/>
    <property type="project" value="TreeGrafter"/>
</dbReference>
<dbReference type="FunFam" id="1.20.1160.11:FF:000003">
    <property type="entry name" value="Paired amphipathic helix SIN3-like protein"/>
    <property type="match status" value="1"/>
</dbReference>
<dbReference type="Pfam" id="PF16879">
    <property type="entry name" value="Sin3a_C"/>
    <property type="match status" value="1"/>
</dbReference>
<feature type="compositionally biased region" description="Acidic residues" evidence="6">
    <location>
        <begin position="838"/>
        <end position="856"/>
    </location>
</feature>
<dbReference type="InterPro" id="IPR039774">
    <property type="entry name" value="Sin3-like"/>
</dbReference>
<protein>
    <recommendedName>
        <fullName evidence="7">Histone deacetylase interacting domain-containing protein</fullName>
    </recommendedName>
</protein>
<dbReference type="InterPro" id="IPR036600">
    <property type="entry name" value="PAH_sf"/>
</dbReference>
<evidence type="ECO:0000256" key="6">
    <source>
        <dbReference type="SAM" id="MobiDB-lite"/>
    </source>
</evidence>
<evidence type="ECO:0000256" key="5">
    <source>
        <dbReference type="PROSITE-ProRule" id="PRU00810"/>
    </source>
</evidence>
<dbReference type="GO" id="GO:0000118">
    <property type="term" value="C:histone deacetylase complex"/>
    <property type="evidence" value="ECO:0007669"/>
    <property type="project" value="TreeGrafter"/>
</dbReference>
<dbReference type="Gene3D" id="1.20.1160.11">
    <property type="entry name" value="Paired amphipathic helix"/>
    <property type="match status" value="3"/>
</dbReference>